<evidence type="ECO:0000313" key="9">
    <source>
        <dbReference type="Proteomes" id="UP000321393"/>
    </source>
</evidence>
<dbReference type="CDD" id="cd09274">
    <property type="entry name" value="RNase_HI_RT_Ty3"/>
    <property type="match status" value="1"/>
</dbReference>
<gene>
    <name evidence="8" type="ORF">E6C27_scaffold2484G00720</name>
</gene>
<evidence type="ECO:0000259" key="7">
    <source>
        <dbReference type="Pfam" id="PF17917"/>
    </source>
</evidence>
<proteinExistence type="predicted"/>
<accession>A0A5A7VRS5</accession>
<dbReference type="PANTHER" id="PTHR34072:SF57">
    <property type="entry name" value="RNA-DIRECTED DNA POLYMERASE"/>
    <property type="match status" value="1"/>
</dbReference>
<dbReference type="AlphaFoldDB" id="A0A5A7VRS5"/>
<name>A0A5A7VRS5_CUCMM</name>
<dbReference type="GO" id="GO:0003964">
    <property type="term" value="F:RNA-directed DNA polymerase activity"/>
    <property type="evidence" value="ECO:0007669"/>
    <property type="project" value="UniProtKB-KW"/>
</dbReference>
<keyword evidence="2" id="KW-0548">Nucleotidyltransferase</keyword>
<evidence type="ECO:0000313" key="8">
    <source>
        <dbReference type="EMBL" id="KAA0067859.1"/>
    </source>
</evidence>
<dbReference type="PANTHER" id="PTHR34072">
    <property type="entry name" value="ENZYMATIC POLYPROTEIN-RELATED"/>
    <property type="match status" value="1"/>
</dbReference>
<evidence type="ECO:0000256" key="6">
    <source>
        <dbReference type="ARBA" id="ARBA00022918"/>
    </source>
</evidence>
<keyword evidence="4" id="KW-0255">Endonuclease</keyword>
<evidence type="ECO:0000256" key="4">
    <source>
        <dbReference type="ARBA" id="ARBA00022759"/>
    </source>
</evidence>
<dbReference type="InterPro" id="IPR041373">
    <property type="entry name" value="RT_RNaseH"/>
</dbReference>
<reference evidence="8 9" key="1">
    <citation type="submission" date="2019-08" db="EMBL/GenBank/DDBJ databases">
        <title>Draft genome sequences of two oriental melons (Cucumis melo L. var makuwa).</title>
        <authorList>
            <person name="Kwon S.-Y."/>
        </authorList>
    </citation>
    <scope>NUCLEOTIDE SEQUENCE [LARGE SCALE GENOMIC DNA]</scope>
    <source>
        <strain evidence="9">cv. SW 3</strain>
        <tissue evidence="8">Leaf</tissue>
    </source>
</reference>
<sequence>MIHCIYYGSKTLNEAQENSTTTEKELLAVVFAIEKIRSYIVSSKVTVHSDHSIIRYLMAKNDAKPWLIRWILLLQEFDLEIINRKGTEKQVVDHLSRLNNELFQLEKREIDDGFPNSNSSVLKQKKPGMRT</sequence>
<keyword evidence="1" id="KW-0808">Transferase</keyword>
<comment type="caution">
    <text evidence="8">The sequence shown here is derived from an EMBL/GenBank/DDBJ whole genome shotgun (WGS) entry which is preliminary data.</text>
</comment>
<evidence type="ECO:0000256" key="5">
    <source>
        <dbReference type="ARBA" id="ARBA00022801"/>
    </source>
</evidence>
<dbReference type="STRING" id="1194695.A0A5A7VRS5"/>
<evidence type="ECO:0000256" key="1">
    <source>
        <dbReference type="ARBA" id="ARBA00022679"/>
    </source>
</evidence>
<dbReference type="GO" id="GO:0004519">
    <property type="term" value="F:endonuclease activity"/>
    <property type="evidence" value="ECO:0007669"/>
    <property type="project" value="UniProtKB-KW"/>
</dbReference>
<keyword evidence="5" id="KW-0378">Hydrolase</keyword>
<organism evidence="8 9">
    <name type="scientific">Cucumis melo var. makuwa</name>
    <name type="common">Oriental melon</name>
    <dbReference type="NCBI Taxonomy" id="1194695"/>
    <lineage>
        <taxon>Eukaryota</taxon>
        <taxon>Viridiplantae</taxon>
        <taxon>Streptophyta</taxon>
        <taxon>Embryophyta</taxon>
        <taxon>Tracheophyta</taxon>
        <taxon>Spermatophyta</taxon>
        <taxon>Magnoliopsida</taxon>
        <taxon>eudicotyledons</taxon>
        <taxon>Gunneridae</taxon>
        <taxon>Pentapetalae</taxon>
        <taxon>rosids</taxon>
        <taxon>fabids</taxon>
        <taxon>Cucurbitales</taxon>
        <taxon>Cucurbitaceae</taxon>
        <taxon>Benincaseae</taxon>
        <taxon>Cucumis</taxon>
    </lineage>
</organism>
<dbReference type="GO" id="GO:0016787">
    <property type="term" value="F:hydrolase activity"/>
    <property type="evidence" value="ECO:0007669"/>
    <property type="project" value="UniProtKB-KW"/>
</dbReference>
<keyword evidence="3" id="KW-0540">Nuclease</keyword>
<feature type="domain" description="Reverse transcriptase RNase H-like" evidence="7">
    <location>
        <begin position="3"/>
        <end position="77"/>
    </location>
</feature>
<dbReference type="Proteomes" id="UP000321393">
    <property type="component" value="Unassembled WGS sequence"/>
</dbReference>
<evidence type="ECO:0000256" key="3">
    <source>
        <dbReference type="ARBA" id="ARBA00022722"/>
    </source>
</evidence>
<protein>
    <submittedName>
        <fullName evidence="8">Retrovirus-related Pol polyprotein from transposon 17.6</fullName>
    </submittedName>
</protein>
<dbReference type="EMBL" id="SSTE01000188">
    <property type="protein sequence ID" value="KAA0067859.1"/>
    <property type="molecule type" value="Genomic_DNA"/>
</dbReference>
<dbReference type="InterPro" id="IPR043502">
    <property type="entry name" value="DNA/RNA_pol_sf"/>
</dbReference>
<evidence type="ECO:0000256" key="2">
    <source>
        <dbReference type="ARBA" id="ARBA00022695"/>
    </source>
</evidence>
<dbReference type="SUPFAM" id="SSF56672">
    <property type="entry name" value="DNA/RNA polymerases"/>
    <property type="match status" value="1"/>
</dbReference>
<dbReference type="Pfam" id="PF17917">
    <property type="entry name" value="RT_RNaseH"/>
    <property type="match status" value="1"/>
</dbReference>
<keyword evidence="6" id="KW-0695">RNA-directed DNA polymerase</keyword>
<dbReference type="OrthoDB" id="10055717at2759"/>